<sequence>MHITFIFLCNVNLNYYYYYYFDCCCNKFLSDAAREAISGIMTDSKDNNLKFLIPLK</sequence>
<reference evidence="2" key="1">
    <citation type="journal article" date="2020" name="Nat. Commun.">
        <title>Genome sequence of the cluster root forming white lupin.</title>
        <authorList>
            <person name="Hufnagel B."/>
            <person name="Marques A."/>
            <person name="Soriano A."/>
            <person name="Marques L."/>
            <person name="Divol F."/>
            <person name="Doumas P."/>
            <person name="Sallet E."/>
            <person name="Mancinotti D."/>
            <person name="Carrere S."/>
            <person name="Marande W."/>
            <person name="Arribat S."/>
            <person name="Keller J."/>
            <person name="Huneau C."/>
            <person name="Blein T."/>
            <person name="Aime D."/>
            <person name="Laguerre M."/>
            <person name="Taylor J."/>
            <person name="Schubert V."/>
            <person name="Nelson M."/>
            <person name="Geu-Flores F."/>
            <person name="Crespi M."/>
            <person name="Gallardo-Guerrero K."/>
            <person name="Delaux P.-M."/>
            <person name="Salse J."/>
            <person name="Berges H."/>
            <person name="Guyot R."/>
            <person name="Gouzy J."/>
            <person name="Peret B."/>
        </authorList>
    </citation>
    <scope>NUCLEOTIDE SEQUENCE [LARGE SCALE GENOMIC DNA]</scope>
    <source>
        <strain evidence="2">cv. Amiga</strain>
    </source>
</reference>
<keyword evidence="2" id="KW-1185">Reference proteome</keyword>
<dbReference type="Proteomes" id="UP000447434">
    <property type="component" value="Chromosome 15"/>
</dbReference>
<protein>
    <submittedName>
        <fullName evidence="1">Uncharacterized protein</fullName>
    </submittedName>
</protein>
<proteinExistence type="predicted"/>
<accession>A0A6A4P8W6</accession>
<evidence type="ECO:0000313" key="2">
    <source>
        <dbReference type="Proteomes" id="UP000447434"/>
    </source>
</evidence>
<gene>
    <name evidence="1" type="ORF">Lalb_Chr15g0080521</name>
</gene>
<organism evidence="1 2">
    <name type="scientific">Lupinus albus</name>
    <name type="common">White lupine</name>
    <name type="synonym">Lupinus termis</name>
    <dbReference type="NCBI Taxonomy" id="3870"/>
    <lineage>
        <taxon>Eukaryota</taxon>
        <taxon>Viridiplantae</taxon>
        <taxon>Streptophyta</taxon>
        <taxon>Embryophyta</taxon>
        <taxon>Tracheophyta</taxon>
        <taxon>Spermatophyta</taxon>
        <taxon>Magnoliopsida</taxon>
        <taxon>eudicotyledons</taxon>
        <taxon>Gunneridae</taxon>
        <taxon>Pentapetalae</taxon>
        <taxon>rosids</taxon>
        <taxon>fabids</taxon>
        <taxon>Fabales</taxon>
        <taxon>Fabaceae</taxon>
        <taxon>Papilionoideae</taxon>
        <taxon>50 kb inversion clade</taxon>
        <taxon>genistoids sensu lato</taxon>
        <taxon>core genistoids</taxon>
        <taxon>Genisteae</taxon>
        <taxon>Lupinus</taxon>
    </lineage>
</organism>
<dbReference type="EMBL" id="WOCE01000015">
    <property type="protein sequence ID" value="KAE9598412.1"/>
    <property type="molecule type" value="Genomic_DNA"/>
</dbReference>
<name>A0A6A4P8W6_LUPAL</name>
<evidence type="ECO:0000313" key="1">
    <source>
        <dbReference type="EMBL" id="KAE9598412.1"/>
    </source>
</evidence>
<comment type="caution">
    <text evidence="1">The sequence shown here is derived from an EMBL/GenBank/DDBJ whole genome shotgun (WGS) entry which is preliminary data.</text>
</comment>
<dbReference type="AlphaFoldDB" id="A0A6A4P8W6"/>